<dbReference type="GO" id="GO:0016787">
    <property type="term" value="F:hydrolase activity"/>
    <property type="evidence" value="ECO:0007669"/>
    <property type="project" value="UniProtKB-KW"/>
</dbReference>
<dbReference type="RefSeq" id="WP_359990200.1">
    <property type="nucleotide sequence ID" value="NZ_JBEZLS010000062.1"/>
</dbReference>
<evidence type="ECO:0000256" key="2">
    <source>
        <dbReference type="SAM" id="SignalP"/>
    </source>
</evidence>
<keyword evidence="1 3" id="KW-0378">Hydrolase</keyword>
<protein>
    <submittedName>
        <fullName evidence="3">Glycoside hydrolase family 88 protein</fullName>
    </submittedName>
</protein>
<keyword evidence="4" id="KW-1185">Reference proteome</keyword>
<evidence type="ECO:0000313" key="4">
    <source>
        <dbReference type="Proteomes" id="UP001551582"/>
    </source>
</evidence>
<keyword evidence="2" id="KW-0732">Signal</keyword>
<evidence type="ECO:0000313" key="3">
    <source>
        <dbReference type="EMBL" id="MEU9356473.1"/>
    </source>
</evidence>
<feature type="signal peptide" evidence="2">
    <location>
        <begin position="1"/>
        <end position="21"/>
    </location>
</feature>
<sequence>MRRRNFLRLTAALPLATTVTAADQTPAVAVDALPDRTAVLDTVRRVNNYWISGHADPGDNLWARATYFSGNMAAYRITGEARYLSYAKSWAEKHSYSLAGGVTTRHADNHNAGQTYLDLYEILGGEQKIAAIEASLHRMVYTDQPEKNDDWWWVDALHMAMPPLVRLGALRGDTNYWVKMYAMYNHTKRVQGGGLYDYEDELWYRDSTWSPGGTGKLSPNSKPVFWSRGNGWAYAAHAKVLSVLPSTDKRAPEYQWNMQGISRSLLATQRPDGFWNPSLRDAQHLPGKESSGTAMFCYGLAHAIRTGVIDRYTYLPVLAKGWNALVRDAVHPDGRLGWVQGIGDRPESSRPITYDSTADFGVGAFLMAGEEIARLLH</sequence>
<comment type="caution">
    <text evidence="3">The sequence shown here is derived from an EMBL/GenBank/DDBJ whole genome shotgun (WGS) entry which is preliminary data.</text>
</comment>
<dbReference type="SUPFAM" id="SSF48208">
    <property type="entry name" value="Six-hairpin glycosidases"/>
    <property type="match status" value="1"/>
</dbReference>
<dbReference type="Gene3D" id="1.50.10.10">
    <property type="match status" value="1"/>
</dbReference>
<dbReference type="InterPro" id="IPR052043">
    <property type="entry name" value="PolySaccharide_Degr_Enz"/>
</dbReference>
<gene>
    <name evidence="3" type="ORF">AB0D65_37160</name>
</gene>
<dbReference type="InterPro" id="IPR012341">
    <property type="entry name" value="6hp_glycosidase-like_sf"/>
</dbReference>
<evidence type="ECO:0000256" key="1">
    <source>
        <dbReference type="ARBA" id="ARBA00022801"/>
    </source>
</evidence>
<dbReference type="PANTHER" id="PTHR33886">
    <property type="entry name" value="UNSATURATED RHAMNOGALACTURONAN HYDROLASE (EUROFUNG)"/>
    <property type="match status" value="1"/>
</dbReference>
<accession>A0ABV3EHI9</accession>
<organism evidence="3 4">
    <name type="scientific">Streptomyces griseoloalbus</name>
    <dbReference type="NCBI Taxonomy" id="67303"/>
    <lineage>
        <taxon>Bacteria</taxon>
        <taxon>Bacillati</taxon>
        <taxon>Actinomycetota</taxon>
        <taxon>Actinomycetes</taxon>
        <taxon>Kitasatosporales</taxon>
        <taxon>Streptomycetaceae</taxon>
        <taxon>Streptomyces</taxon>
    </lineage>
</organism>
<dbReference type="InterPro" id="IPR008928">
    <property type="entry name" value="6-hairpin_glycosidase_sf"/>
</dbReference>
<feature type="chain" id="PRO_5047026285" evidence="2">
    <location>
        <begin position="22"/>
        <end position="377"/>
    </location>
</feature>
<dbReference type="Pfam" id="PF07470">
    <property type="entry name" value="Glyco_hydro_88"/>
    <property type="match status" value="1"/>
</dbReference>
<dbReference type="InterPro" id="IPR010905">
    <property type="entry name" value="Glyco_hydro_88"/>
</dbReference>
<proteinExistence type="predicted"/>
<dbReference type="EMBL" id="JBEZLS010000062">
    <property type="protein sequence ID" value="MEU9356473.1"/>
    <property type="molecule type" value="Genomic_DNA"/>
</dbReference>
<name>A0ABV3EHI9_9ACTN</name>
<dbReference type="Proteomes" id="UP001551582">
    <property type="component" value="Unassembled WGS sequence"/>
</dbReference>
<reference evidence="3 4" key="1">
    <citation type="submission" date="2024-06" db="EMBL/GenBank/DDBJ databases">
        <title>The Natural Products Discovery Center: Release of the First 8490 Sequenced Strains for Exploring Actinobacteria Biosynthetic Diversity.</title>
        <authorList>
            <person name="Kalkreuter E."/>
            <person name="Kautsar S.A."/>
            <person name="Yang D."/>
            <person name="Bader C.D."/>
            <person name="Teijaro C.N."/>
            <person name="Fluegel L."/>
            <person name="Davis C.M."/>
            <person name="Simpson J.R."/>
            <person name="Lauterbach L."/>
            <person name="Steele A.D."/>
            <person name="Gui C."/>
            <person name="Meng S."/>
            <person name="Li G."/>
            <person name="Viehrig K."/>
            <person name="Ye F."/>
            <person name="Su P."/>
            <person name="Kiefer A.F."/>
            <person name="Nichols A."/>
            <person name="Cepeda A.J."/>
            <person name="Yan W."/>
            <person name="Fan B."/>
            <person name="Jiang Y."/>
            <person name="Adhikari A."/>
            <person name="Zheng C.-J."/>
            <person name="Schuster L."/>
            <person name="Cowan T.M."/>
            <person name="Smanski M.J."/>
            <person name="Chevrette M.G."/>
            <person name="De Carvalho L.P.S."/>
            <person name="Shen B."/>
        </authorList>
    </citation>
    <scope>NUCLEOTIDE SEQUENCE [LARGE SCALE GENOMIC DNA]</scope>
    <source>
        <strain evidence="3 4">NPDC048274</strain>
    </source>
</reference>
<dbReference type="PANTHER" id="PTHR33886:SF8">
    <property type="entry name" value="UNSATURATED RHAMNOGALACTURONAN HYDROLASE (EUROFUNG)"/>
    <property type="match status" value="1"/>
</dbReference>